<evidence type="ECO:0008006" key="7">
    <source>
        <dbReference type="Google" id="ProtNLM"/>
    </source>
</evidence>
<keyword evidence="1" id="KW-0812">Transmembrane</keyword>
<dbReference type="Proteomes" id="UP000199639">
    <property type="component" value="Unassembled WGS sequence"/>
</dbReference>
<evidence type="ECO:0000256" key="1">
    <source>
        <dbReference type="SAM" id="Phobius"/>
    </source>
</evidence>
<dbReference type="EMBL" id="FNIB01000005">
    <property type="protein sequence ID" value="SDN37760.1"/>
    <property type="molecule type" value="Genomic_DNA"/>
</dbReference>
<feature type="signal peptide" evidence="2">
    <location>
        <begin position="1"/>
        <end position="25"/>
    </location>
</feature>
<protein>
    <recommendedName>
        <fullName evidence="7">Sortase</fullName>
    </recommendedName>
</protein>
<dbReference type="RefSeq" id="WP_092340290.1">
    <property type="nucleotide sequence ID" value="NZ_FNIB01000005.1"/>
</dbReference>
<evidence type="ECO:0000313" key="6">
    <source>
        <dbReference type="Proteomes" id="UP000298252"/>
    </source>
</evidence>
<dbReference type="AlphaFoldDB" id="A0A4R8V5J1"/>
<organism evidence="3 5">
    <name type="scientific">Cryobacterium flavum</name>
    <dbReference type="NCBI Taxonomy" id="1424659"/>
    <lineage>
        <taxon>Bacteria</taxon>
        <taxon>Bacillati</taxon>
        <taxon>Actinomycetota</taxon>
        <taxon>Actinomycetes</taxon>
        <taxon>Micrococcales</taxon>
        <taxon>Microbacteriaceae</taxon>
        <taxon>Cryobacterium</taxon>
    </lineage>
</organism>
<dbReference type="STRING" id="1424659.SAMN05216368_10581"/>
<dbReference type="Proteomes" id="UP000298252">
    <property type="component" value="Unassembled WGS sequence"/>
</dbReference>
<keyword evidence="1" id="KW-1133">Transmembrane helix</keyword>
<reference evidence="3 5" key="1">
    <citation type="submission" date="2016-10" db="EMBL/GenBank/DDBJ databases">
        <authorList>
            <person name="Varghese N."/>
            <person name="Submissions S."/>
        </authorList>
    </citation>
    <scope>NUCLEOTIDE SEQUENCE [LARGE SCALE GENOMIC DNA]</scope>
    <source>
        <strain evidence="3 5">CGMCC 1.11215</strain>
    </source>
</reference>
<evidence type="ECO:0000256" key="2">
    <source>
        <dbReference type="SAM" id="SignalP"/>
    </source>
</evidence>
<name>A0A4R8V5J1_9MICO</name>
<dbReference type="EMBL" id="SOFD01000025">
    <property type="protein sequence ID" value="TFB77155.1"/>
    <property type="molecule type" value="Genomic_DNA"/>
</dbReference>
<keyword evidence="1" id="KW-0472">Membrane</keyword>
<feature type="chain" id="PRO_5044608963" description="Sortase" evidence="2">
    <location>
        <begin position="26"/>
        <end position="173"/>
    </location>
</feature>
<accession>A0A4R8V5J1</accession>
<feature type="transmembrane region" description="Helical" evidence="1">
    <location>
        <begin position="140"/>
        <end position="163"/>
    </location>
</feature>
<reference evidence="4 6" key="2">
    <citation type="submission" date="2019-03" db="EMBL/GenBank/DDBJ databases">
        <title>Genomics of glacier-inhabiting Cryobacterium strains.</title>
        <authorList>
            <person name="Liu Q."/>
            <person name="Xin Y.-H."/>
        </authorList>
    </citation>
    <scope>NUCLEOTIDE SEQUENCE [LARGE SCALE GENOMIC DNA]</scope>
    <source>
        <strain evidence="4 6">Hh8</strain>
    </source>
</reference>
<keyword evidence="6" id="KW-1185">Reference proteome</keyword>
<evidence type="ECO:0000313" key="5">
    <source>
        <dbReference type="Proteomes" id="UP000199639"/>
    </source>
</evidence>
<gene>
    <name evidence="4" type="ORF">E3O21_09680</name>
    <name evidence="3" type="ORF">SAMN05216368_10581</name>
</gene>
<evidence type="ECO:0000313" key="3">
    <source>
        <dbReference type="EMBL" id="SDN37760.1"/>
    </source>
</evidence>
<evidence type="ECO:0000313" key="4">
    <source>
        <dbReference type="EMBL" id="TFB77155.1"/>
    </source>
</evidence>
<sequence>MLKKLLATLAIAAVALLAVPVAAQAAGYVAADLVSVSGDQQPGGEVSVGFQSGAFEKAERVAVAVTGDGAVTIGIVRAVTTDTERTATNLGALELTIVLPADAVGSYTLTATGLKSQSVGTATITVVAADGSATLPSAGFGVPALVLYSVAGVLALGLAFVLIGRRWVRGQHA</sequence>
<keyword evidence="2" id="KW-0732">Signal</keyword>
<proteinExistence type="predicted"/>